<reference evidence="2" key="1">
    <citation type="journal article" date="2018" name="Genome Announc.">
        <title>Complete genome sequence of a Dickeya fangzhongdai type strain causing bleeding canker of pear tree trunks.</title>
        <authorList>
            <person name="Zhao Y."/>
            <person name="Tian Y."/>
            <person name="Li X."/>
            <person name="Hu B."/>
        </authorList>
    </citation>
    <scope>NUCLEOTIDE SEQUENCE [LARGE SCALE GENOMIC DNA]</scope>
    <source>
        <strain evidence="2">DSM 101947</strain>
    </source>
</reference>
<evidence type="ECO:0000313" key="1">
    <source>
        <dbReference type="EMBL" id="ATZ96019.1"/>
    </source>
</evidence>
<dbReference type="KEGG" id="dfn:CVE23_19795"/>
<dbReference type="GeneID" id="66566560"/>
<dbReference type="RefSeq" id="WP_038920353.1">
    <property type="nucleotide sequence ID" value="NZ_BMJF01000005.1"/>
</dbReference>
<proteinExistence type="predicted"/>
<dbReference type="Proteomes" id="UP000231901">
    <property type="component" value="Chromosome"/>
</dbReference>
<organism evidence="1 2">
    <name type="scientific">Dickeya fangzhongdai</name>
    <dbReference type="NCBI Taxonomy" id="1778540"/>
    <lineage>
        <taxon>Bacteria</taxon>
        <taxon>Pseudomonadati</taxon>
        <taxon>Pseudomonadota</taxon>
        <taxon>Gammaproteobacteria</taxon>
        <taxon>Enterobacterales</taxon>
        <taxon>Pectobacteriaceae</taxon>
        <taxon>Dickeya</taxon>
    </lineage>
</organism>
<name>A0A2K8QR80_9GAMM</name>
<dbReference type="EMBL" id="CP025003">
    <property type="protein sequence ID" value="ATZ96019.1"/>
    <property type="molecule type" value="Genomic_DNA"/>
</dbReference>
<accession>A0A2K8QR80</accession>
<protein>
    <submittedName>
        <fullName evidence="1">Uncharacterized protein</fullName>
    </submittedName>
</protein>
<gene>
    <name evidence="1" type="ORF">CVE23_19795</name>
</gene>
<dbReference type="AlphaFoldDB" id="A0A2K8QR80"/>
<evidence type="ECO:0000313" key="2">
    <source>
        <dbReference type="Proteomes" id="UP000231901"/>
    </source>
</evidence>
<sequence length="248" mass="26388">MAIAVETLNAVQLKKSIDDGSRTTLGTGDAVTFTNLPNQPVAIVAYNNTGNTTSFNVVYNNQAPTSYQIDSVQSQGFSLGLAYLINPGVTHASEITVSVPKTEQQGSSIDVYAVSLYFPLGKIQNQEIPLDGRAVHFNGYSRSYATPPLAWYALTVQSGNTGQVGLYFSGNRIDVIAVNTPNEIKEVLRTKVIATSGSGIASADFDILVNPGNSYTKNFYGVSSQLVYSPISAANTTQDGSISIQKIS</sequence>
<keyword evidence="2" id="KW-1185">Reference proteome</keyword>